<dbReference type="AlphaFoldDB" id="A0A7U7EN54"/>
<gene>
    <name evidence="3" type="ORF">PSEWESI4_02407</name>
</gene>
<dbReference type="EMBL" id="CAJFCI010000045">
    <property type="protein sequence ID" value="CAD5108123.1"/>
    <property type="molecule type" value="Genomic_DNA"/>
</dbReference>
<dbReference type="Gene3D" id="2.30.30.40">
    <property type="entry name" value="SH3 Domains"/>
    <property type="match status" value="2"/>
</dbReference>
<comment type="caution">
    <text evidence="3">The sequence shown here is derived from an EMBL/GenBank/DDBJ whole genome shotgun (WGS) entry which is preliminary data.</text>
</comment>
<accession>A0A7U7EN54</accession>
<dbReference type="SMART" id="SM00326">
    <property type="entry name" value="SH3"/>
    <property type="match status" value="2"/>
</dbReference>
<dbReference type="Proteomes" id="UP000583387">
    <property type="component" value="Unassembled WGS sequence"/>
</dbReference>
<dbReference type="PIRSF" id="PIRSF034961">
    <property type="entry name" value="UCP034961_SH3_2"/>
    <property type="match status" value="1"/>
</dbReference>
<dbReference type="InterPro" id="IPR001452">
    <property type="entry name" value="SH3_domain"/>
</dbReference>
<name>A0A7U7EN54_9GAMM</name>
<sequence>MEHKHSKYLVIRPHRSEYPEPITLSKGDPVVVGDRYEGPEGWDDWYFCTTPGQQGGWVPKQVIERVDGNTGRALEDYTAKELDVDEGETLIGLRTLNGWVWCSRVSDTEAGWVPLEHLRQMQD</sequence>
<evidence type="ECO:0000313" key="4">
    <source>
        <dbReference type="Proteomes" id="UP000583387"/>
    </source>
</evidence>
<dbReference type="Pfam" id="PF07653">
    <property type="entry name" value="SH3_2"/>
    <property type="match status" value="1"/>
</dbReference>
<proteinExistence type="predicted"/>
<reference evidence="3 4" key="1">
    <citation type="submission" date="2020-08" db="EMBL/GenBank/DDBJ databases">
        <authorList>
            <person name="Criscuolo A."/>
        </authorList>
    </citation>
    <scope>NUCLEOTIDE SEQUENCE [LARGE SCALE GENOMIC DNA]</scope>
    <source>
        <strain evidence="3">CIP111764</strain>
    </source>
</reference>
<protein>
    <recommendedName>
        <fullName evidence="2">SH3 domain-containing protein</fullName>
    </recommendedName>
</protein>
<dbReference type="InterPro" id="IPR036028">
    <property type="entry name" value="SH3-like_dom_sf"/>
</dbReference>
<evidence type="ECO:0000259" key="2">
    <source>
        <dbReference type="PROSITE" id="PS50002"/>
    </source>
</evidence>
<dbReference type="RefSeq" id="WP_187671443.1">
    <property type="nucleotide sequence ID" value="NZ_CAJFCI010000045.1"/>
</dbReference>
<dbReference type="SUPFAM" id="SSF50044">
    <property type="entry name" value="SH3-domain"/>
    <property type="match status" value="2"/>
</dbReference>
<feature type="domain" description="SH3" evidence="2">
    <location>
        <begin position="66"/>
        <end position="123"/>
    </location>
</feature>
<evidence type="ECO:0000313" key="3">
    <source>
        <dbReference type="EMBL" id="CAD5108123.1"/>
    </source>
</evidence>
<organism evidence="3 4">
    <name type="scientific">Zestomonas carbonaria</name>
    <dbReference type="NCBI Taxonomy" id="2762745"/>
    <lineage>
        <taxon>Bacteria</taxon>
        <taxon>Pseudomonadati</taxon>
        <taxon>Pseudomonadota</taxon>
        <taxon>Gammaproteobacteria</taxon>
        <taxon>Pseudomonadales</taxon>
        <taxon>Pseudomonadaceae</taxon>
        <taxon>Zestomonas</taxon>
    </lineage>
</organism>
<dbReference type="InterPro" id="IPR014593">
    <property type="entry name" value="UCP034961_SH3_2"/>
</dbReference>
<keyword evidence="4" id="KW-1185">Reference proteome</keyword>
<evidence type="ECO:0000256" key="1">
    <source>
        <dbReference type="ARBA" id="ARBA00022443"/>
    </source>
</evidence>
<keyword evidence="1" id="KW-0728">SH3 domain</keyword>
<dbReference type="PROSITE" id="PS50002">
    <property type="entry name" value="SH3"/>
    <property type="match status" value="1"/>
</dbReference>